<reference evidence="1" key="1">
    <citation type="submission" date="2009-10" db="EMBL/GenBank/DDBJ databases">
        <authorList>
            <person name="Weinstock G."/>
            <person name="Sodergren E."/>
            <person name="Clifton S."/>
            <person name="Fulton L."/>
            <person name="Fulton B."/>
            <person name="Courtney L."/>
            <person name="Fronick C."/>
            <person name="Harrison M."/>
            <person name="Strong C."/>
            <person name="Farmer C."/>
            <person name="Delahaunty K."/>
            <person name="Markovic C."/>
            <person name="Hall O."/>
            <person name="Minx P."/>
            <person name="Tomlinson C."/>
            <person name="Mitreva M."/>
            <person name="Nelson J."/>
            <person name="Hou S."/>
            <person name="Wollam A."/>
            <person name="Pepin K.H."/>
            <person name="Johnson M."/>
            <person name="Bhonagiri V."/>
            <person name="Nash W.E."/>
            <person name="Warren W."/>
            <person name="Chinwalla A."/>
            <person name="Mardis E.R."/>
            <person name="Wilson R.K."/>
        </authorList>
    </citation>
    <scope>NUCLEOTIDE SEQUENCE [LARGE SCALE GENOMIC DNA]</scope>
    <source>
        <strain evidence="1">ATCC 700122</strain>
    </source>
</reference>
<dbReference type="EMBL" id="ACUX02000019">
    <property type="protein sequence ID" value="EEZ60298.1"/>
    <property type="molecule type" value="Genomic_DNA"/>
</dbReference>
<evidence type="ECO:0000313" key="1">
    <source>
        <dbReference type="EMBL" id="EEZ60298.1"/>
    </source>
</evidence>
<organism evidence="1 2">
    <name type="scientific">Slackia exigua (strain ATCC 700122 / DSM 15923 / CIP 105133 / JCM 11022 / KCTC 5966 / S-7)</name>
    <dbReference type="NCBI Taxonomy" id="649764"/>
    <lineage>
        <taxon>Bacteria</taxon>
        <taxon>Bacillati</taxon>
        <taxon>Actinomycetota</taxon>
        <taxon>Coriobacteriia</taxon>
        <taxon>Eggerthellales</taxon>
        <taxon>Eggerthellaceae</taxon>
        <taxon>Slackia</taxon>
    </lineage>
</organism>
<dbReference type="HOGENOM" id="CLU_090993_0_0_11"/>
<evidence type="ECO:0000313" key="2">
    <source>
        <dbReference type="Proteomes" id="UP000006001"/>
    </source>
</evidence>
<dbReference type="Pfam" id="PF13707">
    <property type="entry name" value="RloB"/>
    <property type="match status" value="1"/>
</dbReference>
<gene>
    <name evidence="1" type="ORF">HMPREF0762_01775</name>
</gene>
<proteinExistence type="predicted"/>
<name>D0WIV0_SLAES</name>
<comment type="caution">
    <text evidence="1">The sequence shown here is derived from an EMBL/GenBank/DDBJ whole genome shotgun (WGS) entry which is preliminary data.</text>
</comment>
<dbReference type="STRING" id="649764.HMPREF0762_01775"/>
<dbReference type="InterPro" id="IPR025591">
    <property type="entry name" value="RloB"/>
</dbReference>
<keyword evidence="2" id="KW-1185">Reference proteome</keyword>
<accession>D0WIV0</accession>
<evidence type="ECO:0008006" key="3">
    <source>
        <dbReference type="Google" id="ProtNLM"/>
    </source>
</evidence>
<dbReference type="Proteomes" id="UP000006001">
    <property type="component" value="Unassembled WGS sequence"/>
</dbReference>
<protein>
    <recommendedName>
        <fullName evidence="3">RloB-like protein</fullName>
    </recommendedName>
</protein>
<dbReference type="AlphaFoldDB" id="D0WIV0"/>
<sequence length="205" mass="23427">MTEREYFCCIRERLGIAKELVTIKKAQCTDPNGMVDEAIKLKKKNATESYRGNDVVVDRWWIVLDSECRYSNMRDALMKAKKNGILLAVSDPSIELWLLLHFRYTTAAYDSASQLIEELSKSQLLPGYGSRNKKPKMDVLYPRIHEAVRNARRLRSNHTCKGNTHPLTDVDLLLDDLAAQASPGNRPEYAHDFDSGELFMNRAGY</sequence>